<dbReference type="InParanoid" id="K5WDF9"/>
<dbReference type="PANTHER" id="PTHR35871">
    <property type="entry name" value="EXPRESSED PROTEIN"/>
    <property type="match status" value="1"/>
</dbReference>
<dbReference type="Proteomes" id="UP000008370">
    <property type="component" value="Unassembled WGS sequence"/>
</dbReference>
<dbReference type="EMBL" id="JH931301">
    <property type="protein sequence ID" value="EKM48212.1"/>
    <property type="molecule type" value="Genomic_DNA"/>
</dbReference>
<dbReference type="OrthoDB" id="6511194at2759"/>
<dbReference type="RefSeq" id="XP_007403237.1">
    <property type="nucleotide sequence ID" value="XM_007403175.1"/>
</dbReference>
<proteinExistence type="predicted"/>
<keyword evidence="2" id="KW-1185">Reference proteome</keyword>
<reference evidence="1 2" key="1">
    <citation type="journal article" date="2012" name="BMC Genomics">
        <title>Comparative genomics of the white-rot fungi, Phanerochaete carnosa and P. chrysosporium, to elucidate the genetic basis of the distinct wood types they colonize.</title>
        <authorList>
            <person name="Suzuki H."/>
            <person name="MacDonald J."/>
            <person name="Syed K."/>
            <person name="Salamov A."/>
            <person name="Hori C."/>
            <person name="Aerts A."/>
            <person name="Henrissat B."/>
            <person name="Wiebenga A."/>
            <person name="vanKuyk P.A."/>
            <person name="Barry K."/>
            <person name="Lindquist E."/>
            <person name="LaButti K."/>
            <person name="Lapidus A."/>
            <person name="Lucas S."/>
            <person name="Coutinho P."/>
            <person name="Gong Y."/>
            <person name="Samejima M."/>
            <person name="Mahadevan R."/>
            <person name="Abou-Zaid M."/>
            <person name="de Vries R.P."/>
            <person name="Igarashi K."/>
            <person name="Yadav J.S."/>
            <person name="Grigoriev I.V."/>
            <person name="Master E.R."/>
        </authorList>
    </citation>
    <scope>NUCLEOTIDE SEQUENCE [LARGE SCALE GENOMIC DNA]</scope>
    <source>
        <strain evidence="1 2">HHB-10118-sp</strain>
    </source>
</reference>
<dbReference type="KEGG" id="pco:PHACADRAFT_109276"/>
<evidence type="ECO:0000313" key="1">
    <source>
        <dbReference type="EMBL" id="EKM48212.1"/>
    </source>
</evidence>
<dbReference type="STRING" id="650164.K5WDF9"/>
<protein>
    <submittedName>
        <fullName evidence="1">Uncharacterized protein</fullName>
    </submittedName>
</protein>
<gene>
    <name evidence="1" type="ORF">PHACADRAFT_109276</name>
</gene>
<evidence type="ECO:0000313" key="2">
    <source>
        <dbReference type="Proteomes" id="UP000008370"/>
    </source>
</evidence>
<dbReference type="PANTHER" id="PTHR35871:SF1">
    <property type="entry name" value="CXC1-LIKE CYSTEINE CLUSTER ASSOCIATED WITH KDZ TRANSPOSASES DOMAIN-CONTAINING PROTEIN"/>
    <property type="match status" value="1"/>
</dbReference>
<name>K5WDF9_PHACS</name>
<dbReference type="AlphaFoldDB" id="K5WDF9"/>
<sequence length="241" mass="28320">MVGTLNFFLDPEVPCTWRQASILASKAAGRSKKYARTIRGWLVQYLTANKLPLHGYGYPRHTLLNDEDIAERLQEHLLQLSKDSFFSAADVVKFMKTPEMQEKTRGRSISERTARRWLRKLDWRYKKRTNGMYIDGHERPDVVAYREKFVGRWKRYELRMVAYDNDGDVASTPKGFEVEPGPFRLILVTHDESTFYENDRRKFVWGHSSQKNQPVKKGEGQSIMVSDFLTLEWGRLKHEDK</sequence>
<dbReference type="GeneID" id="18907577"/>
<organism evidence="1 2">
    <name type="scientific">Phanerochaete carnosa (strain HHB-10118-sp)</name>
    <name type="common">White-rot fungus</name>
    <name type="synonym">Peniophora carnosa</name>
    <dbReference type="NCBI Taxonomy" id="650164"/>
    <lineage>
        <taxon>Eukaryota</taxon>
        <taxon>Fungi</taxon>
        <taxon>Dikarya</taxon>
        <taxon>Basidiomycota</taxon>
        <taxon>Agaricomycotina</taxon>
        <taxon>Agaricomycetes</taxon>
        <taxon>Polyporales</taxon>
        <taxon>Phanerochaetaceae</taxon>
        <taxon>Phanerochaete</taxon>
    </lineage>
</organism>
<dbReference type="HOGENOM" id="CLU_005726_2_2_1"/>
<accession>K5WDF9</accession>